<evidence type="ECO:0000313" key="11">
    <source>
        <dbReference type="Proteomes" id="UP000468650"/>
    </source>
</evidence>
<evidence type="ECO:0000256" key="4">
    <source>
        <dbReference type="ARBA" id="ARBA00022801"/>
    </source>
</evidence>
<name>A0A6N6RFZ6_9FLAO</name>
<organism evidence="10 11">
    <name type="scientific">Phaeocystidibacter luteus</name>
    <dbReference type="NCBI Taxonomy" id="911197"/>
    <lineage>
        <taxon>Bacteria</taxon>
        <taxon>Pseudomonadati</taxon>
        <taxon>Bacteroidota</taxon>
        <taxon>Flavobacteriia</taxon>
        <taxon>Flavobacteriales</taxon>
        <taxon>Phaeocystidibacteraceae</taxon>
        <taxon>Phaeocystidibacter</taxon>
    </lineage>
</organism>
<dbReference type="InterPro" id="IPR051406">
    <property type="entry name" value="PLD_domain"/>
</dbReference>
<keyword evidence="6" id="KW-0443">Lipid metabolism</keyword>
<evidence type="ECO:0000256" key="3">
    <source>
        <dbReference type="ARBA" id="ARBA00012027"/>
    </source>
</evidence>
<dbReference type="GO" id="GO:0016891">
    <property type="term" value="F:RNA endonuclease activity producing 5'-phosphomonoesters, hydrolytic mechanism"/>
    <property type="evidence" value="ECO:0007669"/>
    <property type="project" value="TreeGrafter"/>
</dbReference>
<evidence type="ECO:0000256" key="6">
    <source>
        <dbReference type="ARBA" id="ARBA00023098"/>
    </source>
</evidence>
<feature type="transmembrane region" description="Helical" evidence="8">
    <location>
        <begin position="327"/>
        <end position="350"/>
    </location>
</feature>
<evidence type="ECO:0000313" key="10">
    <source>
        <dbReference type="EMBL" id="KAB2809999.1"/>
    </source>
</evidence>
<dbReference type="EC" id="3.1.4.4" evidence="3"/>
<dbReference type="Proteomes" id="UP000468650">
    <property type="component" value="Unassembled WGS sequence"/>
</dbReference>
<keyword evidence="8" id="KW-0472">Membrane</keyword>
<keyword evidence="5" id="KW-0442">Lipid degradation</keyword>
<evidence type="ECO:0000256" key="1">
    <source>
        <dbReference type="ARBA" id="ARBA00000798"/>
    </source>
</evidence>
<dbReference type="SUPFAM" id="SSF56024">
    <property type="entry name" value="Phospholipase D/nuclease"/>
    <property type="match status" value="1"/>
</dbReference>
<comment type="caution">
    <text evidence="10">The sequence shown here is derived from an EMBL/GenBank/DDBJ whole genome shotgun (WGS) entry which is preliminary data.</text>
</comment>
<dbReference type="InterPro" id="IPR025202">
    <property type="entry name" value="PLD-like_dom"/>
</dbReference>
<feature type="transmembrane region" description="Helical" evidence="8">
    <location>
        <begin position="387"/>
        <end position="407"/>
    </location>
</feature>
<dbReference type="GO" id="GO:0004630">
    <property type="term" value="F:phospholipase D activity"/>
    <property type="evidence" value="ECO:0007669"/>
    <property type="project" value="UniProtKB-EC"/>
</dbReference>
<feature type="transmembrane region" description="Helical" evidence="8">
    <location>
        <begin position="419"/>
        <end position="437"/>
    </location>
</feature>
<evidence type="ECO:0000256" key="2">
    <source>
        <dbReference type="ARBA" id="ARBA00008664"/>
    </source>
</evidence>
<evidence type="ECO:0000256" key="5">
    <source>
        <dbReference type="ARBA" id="ARBA00022963"/>
    </source>
</evidence>
<evidence type="ECO:0000256" key="8">
    <source>
        <dbReference type="SAM" id="Phobius"/>
    </source>
</evidence>
<proteinExistence type="inferred from homology"/>
<feature type="domain" description="PLD phosphodiesterase" evidence="9">
    <location>
        <begin position="87"/>
        <end position="114"/>
    </location>
</feature>
<dbReference type="SMART" id="SM00155">
    <property type="entry name" value="PLDc"/>
    <property type="match status" value="1"/>
</dbReference>
<dbReference type="GO" id="GO:0016042">
    <property type="term" value="P:lipid catabolic process"/>
    <property type="evidence" value="ECO:0007669"/>
    <property type="project" value="UniProtKB-KW"/>
</dbReference>
<dbReference type="Pfam" id="PF13091">
    <property type="entry name" value="PLDc_2"/>
    <property type="match status" value="1"/>
</dbReference>
<gene>
    <name evidence="10" type="ORF">F8C67_08960</name>
</gene>
<evidence type="ECO:0000259" key="9">
    <source>
        <dbReference type="PROSITE" id="PS50035"/>
    </source>
</evidence>
<evidence type="ECO:0000256" key="7">
    <source>
        <dbReference type="SAM" id="Coils"/>
    </source>
</evidence>
<dbReference type="PANTHER" id="PTHR43856">
    <property type="entry name" value="CARDIOLIPIN HYDROLASE"/>
    <property type="match status" value="1"/>
</dbReference>
<dbReference type="PROSITE" id="PS50035">
    <property type="entry name" value="PLD"/>
    <property type="match status" value="1"/>
</dbReference>
<reference evidence="10 11" key="1">
    <citation type="submission" date="2019-09" db="EMBL/GenBank/DDBJ databases">
        <title>Genomes of family Cryomorphaceae.</title>
        <authorList>
            <person name="Bowman J.P."/>
        </authorList>
    </citation>
    <scope>NUCLEOTIDE SEQUENCE [LARGE SCALE GENOMIC DNA]</scope>
    <source>
        <strain evidence="10 11">LMG 25704</strain>
    </source>
</reference>
<comment type="similarity">
    <text evidence="2">Belongs to the phospholipase D family.</text>
</comment>
<dbReference type="RefSeq" id="WP_151667500.1">
    <property type="nucleotide sequence ID" value="NZ_WBVO01000006.1"/>
</dbReference>
<protein>
    <recommendedName>
        <fullName evidence="3">phospholipase D</fullName>
        <ecNumber evidence="3">3.1.4.4</ecNumber>
    </recommendedName>
</protein>
<dbReference type="AlphaFoldDB" id="A0A6N6RFZ6"/>
<dbReference type="GO" id="GO:0006793">
    <property type="term" value="P:phosphorus metabolic process"/>
    <property type="evidence" value="ECO:0007669"/>
    <property type="project" value="UniProtKB-ARBA"/>
</dbReference>
<dbReference type="OrthoDB" id="9762009at2"/>
<dbReference type="CDD" id="cd09174">
    <property type="entry name" value="PLDc_Nuc_like_unchar2"/>
    <property type="match status" value="1"/>
</dbReference>
<feature type="coiled-coil region" evidence="7">
    <location>
        <begin position="500"/>
        <end position="562"/>
    </location>
</feature>
<keyword evidence="4" id="KW-0378">Hydrolase</keyword>
<dbReference type="EMBL" id="WBVO01000006">
    <property type="protein sequence ID" value="KAB2809999.1"/>
    <property type="molecule type" value="Genomic_DNA"/>
</dbReference>
<accession>A0A6N6RFZ6</accession>
<keyword evidence="8" id="KW-0812">Transmembrane</keyword>
<keyword evidence="11" id="KW-1185">Reference proteome</keyword>
<feature type="transmembrane region" description="Helical" evidence="8">
    <location>
        <begin position="466"/>
        <end position="484"/>
    </location>
</feature>
<sequence length="643" mass="74149">MDSLSLVLTNGQEIHSAILKELNSASQSIRVAVAWFTNRELLDALINAQKRGCSTSVIIADNDDNNKLSFQDLTKEGGKVIRIKGKGFGMMHQKYCIIDERIAINGSFNWTNNAISNNSENAIITREPEIINTLKANFEEMQISQDSPREIEKKIAGTRFIKVQSEDEEAFVDDLNKLTATLISQFDQSKVEAMGYSKALEQNGDGALFPSLLTGILHELREEVYNDEERKKNYKRQVELLWESRKSQITDKKKRQLDSIDTLMKSEFNAIDQQEVEAKNKITSQKDEIIRLKENELKDQLKLDDLEEDVHKLKESTPIIPFTWKRWLPIAIFMTLAFLYLAIFYSSAIYTLQYVETEAETALMQGSQIPHVEFFNPKAIVKVWDKGIGAVLFTFIAVFIPIGLACVKLYSQNKFWRIFLGLILAVLVVDAFVAFAIDQTIFKVDVLSGDAQGEYVWLNAFSSLEFYKVFIFGALPLLMFKLLVEKFHSMWLEGSIEHVNKKVAHQLRLAKEKLIELKTNLEMSTHKREQAEEGLSELKESLDNLKEIRTEIERNFEQQKNEIVDEYDDKLNRNHRMLEIFQSSIDGARTHLVDEAFNARVSSLKTGWHKFLSEFFSSNQVKIRSEELDRMQEEWMTKNFNPQ</sequence>
<dbReference type="PANTHER" id="PTHR43856:SF1">
    <property type="entry name" value="MITOCHONDRIAL CARDIOLIPIN HYDROLASE"/>
    <property type="match status" value="1"/>
</dbReference>
<comment type="catalytic activity">
    <reaction evidence="1">
        <text>a 1,2-diacyl-sn-glycero-3-phosphocholine + H2O = a 1,2-diacyl-sn-glycero-3-phosphate + choline + H(+)</text>
        <dbReference type="Rhea" id="RHEA:14445"/>
        <dbReference type="ChEBI" id="CHEBI:15354"/>
        <dbReference type="ChEBI" id="CHEBI:15377"/>
        <dbReference type="ChEBI" id="CHEBI:15378"/>
        <dbReference type="ChEBI" id="CHEBI:57643"/>
        <dbReference type="ChEBI" id="CHEBI:58608"/>
        <dbReference type="EC" id="3.1.4.4"/>
    </reaction>
</comment>
<keyword evidence="7" id="KW-0175">Coiled coil</keyword>
<keyword evidence="8" id="KW-1133">Transmembrane helix</keyword>
<dbReference type="Gene3D" id="3.30.870.10">
    <property type="entry name" value="Endonuclease Chain A"/>
    <property type="match status" value="1"/>
</dbReference>
<dbReference type="InterPro" id="IPR001736">
    <property type="entry name" value="PLipase_D/transphosphatidylase"/>
</dbReference>